<protein>
    <recommendedName>
        <fullName evidence="3">Mitochondrial protein</fullName>
    </recommendedName>
</protein>
<evidence type="ECO:0008006" key="3">
    <source>
        <dbReference type="Google" id="ProtNLM"/>
    </source>
</evidence>
<dbReference type="EMBL" id="CP133618">
    <property type="protein sequence ID" value="WMV37955.1"/>
    <property type="molecule type" value="Genomic_DNA"/>
</dbReference>
<reference evidence="1" key="1">
    <citation type="submission" date="2023-08" db="EMBL/GenBank/DDBJ databases">
        <title>A de novo genome assembly of Solanum verrucosum Schlechtendal, a Mexican diploid species geographically isolated from the other diploid A-genome species in potato relatives.</title>
        <authorList>
            <person name="Hosaka K."/>
        </authorList>
    </citation>
    <scope>NUCLEOTIDE SEQUENCE</scope>
    <source>
        <tissue evidence="1">Young leaves</tissue>
    </source>
</reference>
<sequence length="119" mass="13985">MVTKEKDKRSIECEYEGITRKERRMTEEFLVLMLIEFPSDLDLVREPFSNLERYRILDGKLNYLIVTRPISPFQSVLKRTTKSKKQSVAARSSTEAEYTAMVVATCELIWIKHLLKELI</sequence>
<dbReference type="Proteomes" id="UP001234989">
    <property type="component" value="Chromosome 7"/>
</dbReference>
<accession>A0AAF0ZFY6</accession>
<name>A0AAF0ZFY6_SOLVR</name>
<proteinExistence type="predicted"/>
<keyword evidence="2" id="KW-1185">Reference proteome</keyword>
<evidence type="ECO:0000313" key="1">
    <source>
        <dbReference type="EMBL" id="WMV37955.1"/>
    </source>
</evidence>
<dbReference type="AlphaFoldDB" id="A0AAF0ZFY6"/>
<gene>
    <name evidence="1" type="ORF">MTR67_031340</name>
</gene>
<evidence type="ECO:0000313" key="2">
    <source>
        <dbReference type="Proteomes" id="UP001234989"/>
    </source>
</evidence>
<organism evidence="1 2">
    <name type="scientific">Solanum verrucosum</name>
    <dbReference type="NCBI Taxonomy" id="315347"/>
    <lineage>
        <taxon>Eukaryota</taxon>
        <taxon>Viridiplantae</taxon>
        <taxon>Streptophyta</taxon>
        <taxon>Embryophyta</taxon>
        <taxon>Tracheophyta</taxon>
        <taxon>Spermatophyta</taxon>
        <taxon>Magnoliopsida</taxon>
        <taxon>eudicotyledons</taxon>
        <taxon>Gunneridae</taxon>
        <taxon>Pentapetalae</taxon>
        <taxon>asterids</taxon>
        <taxon>lamiids</taxon>
        <taxon>Solanales</taxon>
        <taxon>Solanaceae</taxon>
        <taxon>Solanoideae</taxon>
        <taxon>Solaneae</taxon>
        <taxon>Solanum</taxon>
    </lineage>
</organism>